<evidence type="ECO:0000256" key="1">
    <source>
        <dbReference type="SAM" id="Phobius"/>
    </source>
</evidence>
<accession>A0A485KN36</accession>
<reference evidence="3 4" key="1">
    <citation type="submission" date="2019-03" db="EMBL/GenBank/DDBJ databases">
        <authorList>
            <person name="Gaulin E."/>
            <person name="Dumas B."/>
        </authorList>
    </citation>
    <scope>NUCLEOTIDE SEQUENCE [LARGE SCALE GENOMIC DNA]</scope>
    <source>
        <strain evidence="3">CBS 568.67</strain>
    </source>
</reference>
<keyword evidence="1" id="KW-1133">Transmembrane helix</keyword>
<protein>
    <submittedName>
        <fullName evidence="3">Aste57867_9522 protein</fullName>
    </submittedName>
</protein>
<keyword evidence="1" id="KW-0472">Membrane</keyword>
<proteinExistence type="predicted"/>
<keyword evidence="1" id="KW-0812">Transmembrane</keyword>
<dbReference type="EMBL" id="VJMH01005146">
    <property type="protein sequence ID" value="KAF0699929.1"/>
    <property type="molecule type" value="Genomic_DNA"/>
</dbReference>
<gene>
    <name evidence="3" type="primary">Aste57867_9522</name>
    <name evidence="2" type="ORF">As57867_009485</name>
    <name evidence="3" type="ORF">ASTE57867_9522</name>
</gene>
<evidence type="ECO:0000313" key="3">
    <source>
        <dbReference type="EMBL" id="VFT86401.1"/>
    </source>
</evidence>
<reference evidence="2" key="2">
    <citation type="submission" date="2019-06" db="EMBL/GenBank/DDBJ databases">
        <title>Genomics analysis of Aphanomyces spp. identifies a new class of oomycete effector associated with host adaptation.</title>
        <authorList>
            <person name="Gaulin E."/>
        </authorList>
    </citation>
    <scope>NUCLEOTIDE SEQUENCE</scope>
    <source>
        <strain evidence="2">CBS 578.67</strain>
    </source>
</reference>
<organism evidence="3 4">
    <name type="scientific">Aphanomyces stellatus</name>
    <dbReference type="NCBI Taxonomy" id="120398"/>
    <lineage>
        <taxon>Eukaryota</taxon>
        <taxon>Sar</taxon>
        <taxon>Stramenopiles</taxon>
        <taxon>Oomycota</taxon>
        <taxon>Saprolegniomycetes</taxon>
        <taxon>Saprolegniales</taxon>
        <taxon>Verrucalvaceae</taxon>
        <taxon>Aphanomyces</taxon>
    </lineage>
</organism>
<dbReference type="EMBL" id="CAADRA010005167">
    <property type="protein sequence ID" value="VFT86401.1"/>
    <property type="molecule type" value="Genomic_DNA"/>
</dbReference>
<dbReference type="AlphaFoldDB" id="A0A485KN36"/>
<name>A0A485KN36_9STRA</name>
<feature type="transmembrane region" description="Helical" evidence="1">
    <location>
        <begin position="46"/>
        <end position="68"/>
    </location>
</feature>
<evidence type="ECO:0000313" key="2">
    <source>
        <dbReference type="EMBL" id="KAF0699929.1"/>
    </source>
</evidence>
<sequence length="175" mass="18913">MDRDTFPSISIAFWPLAPPPTIPSSVLLSFSSPSSSSSTKSSSTTLFLILFLCALFLGLACCCVANLYKLFGWDGSDETTPPVTRPVRPNVYVSANVPAPAPSQPLERSVIPPLRSMPPLATVVPVVDRVVLPGRSVHSHVIPRTRTESEFGVPGCESDLIWIRTTSQEDEEGFV</sequence>
<keyword evidence="4" id="KW-1185">Reference proteome</keyword>
<evidence type="ECO:0000313" key="4">
    <source>
        <dbReference type="Proteomes" id="UP000332933"/>
    </source>
</evidence>
<dbReference type="Proteomes" id="UP000332933">
    <property type="component" value="Unassembled WGS sequence"/>
</dbReference>